<accession>A0A7X1A3G0</accession>
<organism evidence="2 3">
    <name type="scientific">Listeria booriae</name>
    <dbReference type="NCBI Taxonomy" id="1552123"/>
    <lineage>
        <taxon>Bacteria</taxon>
        <taxon>Bacillati</taxon>
        <taxon>Bacillota</taxon>
        <taxon>Bacilli</taxon>
        <taxon>Bacillales</taxon>
        <taxon>Listeriaceae</taxon>
        <taxon>Listeria</taxon>
    </lineage>
</organism>
<sequence>MTESQTIMSEINRTVNRTGQQLANKIIKSDNDLDNLMHNLESLTAKLKKNQKAFHKARLREHELCFAKV</sequence>
<evidence type="ECO:0000256" key="1">
    <source>
        <dbReference type="SAM" id="Coils"/>
    </source>
</evidence>
<keyword evidence="1" id="KW-0175">Coiled coil</keyword>
<dbReference type="AlphaFoldDB" id="A0A7X1A3G0"/>
<name>A0A7X1A3G0_9LIST</name>
<evidence type="ECO:0000313" key="3">
    <source>
        <dbReference type="Proteomes" id="UP000546244"/>
    </source>
</evidence>
<evidence type="ECO:0000313" key="2">
    <source>
        <dbReference type="EMBL" id="MBC2370559.1"/>
    </source>
</evidence>
<reference evidence="2 3" key="1">
    <citation type="submission" date="2020-03" db="EMBL/GenBank/DDBJ databases">
        <title>Soil Listeria distribution.</title>
        <authorList>
            <person name="Liao J."/>
            <person name="Wiedmann M."/>
        </authorList>
    </citation>
    <scope>NUCLEOTIDE SEQUENCE [LARGE SCALE GENOMIC DNA]</scope>
    <source>
        <strain evidence="2 3">FSL L7-1850</strain>
    </source>
</reference>
<feature type="coiled-coil region" evidence="1">
    <location>
        <begin position="26"/>
        <end position="53"/>
    </location>
</feature>
<proteinExistence type="predicted"/>
<gene>
    <name evidence="2" type="ORF">HBP98_00940</name>
</gene>
<dbReference type="RefSeq" id="WP_185617828.1">
    <property type="nucleotide sequence ID" value="NZ_JAARMV010000001.1"/>
</dbReference>
<dbReference type="EMBL" id="JAARMV010000001">
    <property type="protein sequence ID" value="MBC2370559.1"/>
    <property type="molecule type" value="Genomic_DNA"/>
</dbReference>
<protein>
    <submittedName>
        <fullName evidence="2">Uncharacterized protein</fullName>
    </submittedName>
</protein>
<dbReference type="Proteomes" id="UP000546244">
    <property type="component" value="Unassembled WGS sequence"/>
</dbReference>
<comment type="caution">
    <text evidence="2">The sequence shown here is derived from an EMBL/GenBank/DDBJ whole genome shotgun (WGS) entry which is preliminary data.</text>
</comment>